<proteinExistence type="inferred from homology"/>
<dbReference type="InterPro" id="IPR002678">
    <property type="entry name" value="DUF34/NIF3"/>
</dbReference>
<feature type="binding site" evidence="5">
    <location>
        <position position="90"/>
    </location>
    <ligand>
        <name>a divalent metal cation</name>
        <dbReference type="ChEBI" id="CHEBI:60240"/>
        <label>1</label>
    </ligand>
</feature>
<name>F0F219_9NEIS</name>
<comment type="similarity">
    <text evidence="1">Belongs to the GTP cyclohydrolase I type 2/NIF3 family.</text>
</comment>
<comment type="subunit">
    <text evidence="2">Homohexamer.</text>
</comment>
<dbReference type="PANTHER" id="PTHR13799:SF14">
    <property type="entry name" value="GTP CYCLOHYDROLASE 1 TYPE 2 HOMOLOG"/>
    <property type="match status" value="1"/>
</dbReference>
<evidence type="ECO:0000256" key="2">
    <source>
        <dbReference type="ARBA" id="ARBA00011643"/>
    </source>
</evidence>
<feature type="binding site" evidence="5">
    <location>
        <position position="248"/>
    </location>
    <ligand>
        <name>a divalent metal cation</name>
        <dbReference type="ChEBI" id="CHEBI:60240"/>
        <label>1</label>
    </ligand>
</feature>
<feature type="binding site" evidence="5">
    <location>
        <position position="244"/>
    </location>
    <ligand>
        <name>a divalent metal cation</name>
        <dbReference type="ChEBI" id="CHEBI:60240"/>
        <label>1</label>
    </ligand>
</feature>
<dbReference type="Proteomes" id="UP000004088">
    <property type="component" value="Unassembled WGS sequence"/>
</dbReference>
<dbReference type="SUPFAM" id="SSF102705">
    <property type="entry name" value="NIF3 (NGG1p interacting factor 3)-like"/>
    <property type="match status" value="1"/>
</dbReference>
<evidence type="ECO:0000256" key="4">
    <source>
        <dbReference type="ARBA" id="ARBA00022723"/>
    </source>
</evidence>
<sequence>MTKSSAMKKSSLHFDAAQTDIRERNAMSTRAQILQWCDETLQTAQFKDYAPNGLQVEGADEIRTIVTAVTASRAAINFAAACNAQMLLVHHGMFWKSEPPVITGWKKQRIAALLAHNINLAGYHLPLDAHPVLGNNAQLAQRLGWTQTAAFGEQNLLNIGTLPEDTRTLDALCARIEQTLGRKPVAVGNPKSSLHTVAWCTGGAQGYFQQAADAGADVYITGEISEAQYHLARETGTAFISAGHHATERYGVQALGNALAAKFGLAVRFFDEDNPA</sequence>
<organism evidence="6 7">
    <name type="scientific">Kingella denitrificans ATCC 33394</name>
    <dbReference type="NCBI Taxonomy" id="888741"/>
    <lineage>
        <taxon>Bacteria</taxon>
        <taxon>Pseudomonadati</taxon>
        <taxon>Pseudomonadota</taxon>
        <taxon>Betaproteobacteria</taxon>
        <taxon>Neisseriales</taxon>
        <taxon>Neisseriaceae</taxon>
        <taxon>Kingella</taxon>
    </lineage>
</organism>
<dbReference type="GO" id="GO:0005737">
    <property type="term" value="C:cytoplasm"/>
    <property type="evidence" value="ECO:0007669"/>
    <property type="project" value="TreeGrafter"/>
</dbReference>
<accession>F0F219</accession>
<keyword evidence="7" id="KW-1185">Reference proteome</keyword>
<dbReference type="HOGENOM" id="CLU_037423_3_0_4"/>
<feature type="binding site" evidence="5">
    <location>
        <position position="128"/>
    </location>
    <ligand>
        <name>a divalent metal cation</name>
        <dbReference type="ChEBI" id="CHEBI:60240"/>
        <label>1</label>
    </ligand>
</feature>
<dbReference type="EMBL" id="AEWV01000042">
    <property type="protein sequence ID" value="EGC16319.1"/>
    <property type="molecule type" value="Genomic_DNA"/>
</dbReference>
<evidence type="ECO:0000313" key="6">
    <source>
        <dbReference type="EMBL" id="EGC16319.1"/>
    </source>
</evidence>
<evidence type="ECO:0000256" key="5">
    <source>
        <dbReference type="PIRSR" id="PIRSR602678-1"/>
    </source>
</evidence>
<dbReference type="PANTHER" id="PTHR13799">
    <property type="entry name" value="NGG1 INTERACTING FACTOR 3"/>
    <property type="match status" value="1"/>
</dbReference>
<protein>
    <recommendedName>
        <fullName evidence="3">GTP cyclohydrolase 1 type 2 homolog</fullName>
    </recommendedName>
</protein>
<evidence type="ECO:0000256" key="1">
    <source>
        <dbReference type="ARBA" id="ARBA00006964"/>
    </source>
</evidence>
<feature type="binding site" evidence="5">
    <location>
        <position position="91"/>
    </location>
    <ligand>
        <name>a divalent metal cation</name>
        <dbReference type="ChEBI" id="CHEBI:60240"/>
        <label>1</label>
    </ligand>
</feature>
<dbReference type="Pfam" id="PF01784">
    <property type="entry name" value="DUF34_NIF3"/>
    <property type="match status" value="1"/>
</dbReference>
<evidence type="ECO:0000256" key="3">
    <source>
        <dbReference type="ARBA" id="ARBA00022112"/>
    </source>
</evidence>
<dbReference type="STRING" id="888741.HMPREF9098_2154"/>
<dbReference type="NCBIfam" id="TIGR00486">
    <property type="entry name" value="YbgI_SA1388"/>
    <property type="match status" value="1"/>
</dbReference>
<dbReference type="GO" id="GO:0046872">
    <property type="term" value="F:metal ion binding"/>
    <property type="evidence" value="ECO:0007669"/>
    <property type="project" value="UniProtKB-KW"/>
</dbReference>
<dbReference type="AlphaFoldDB" id="F0F219"/>
<dbReference type="Gene3D" id="3.40.1390.30">
    <property type="entry name" value="NIF3 (NGG1p interacting factor 3)-like"/>
    <property type="match status" value="2"/>
</dbReference>
<dbReference type="InterPro" id="IPR036069">
    <property type="entry name" value="DUF34/NIF3_sf"/>
</dbReference>
<reference evidence="6 7" key="1">
    <citation type="submission" date="2011-01" db="EMBL/GenBank/DDBJ databases">
        <authorList>
            <person name="Muzny D."/>
            <person name="Qin X."/>
            <person name="Deng J."/>
            <person name="Jiang H."/>
            <person name="Liu Y."/>
            <person name="Qu J."/>
            <person name="Song X.-Z."/>
            <person name="Zhang L."/>
            <person name="Thornton R."/>
            <person name="Coyle M."/>
            <person name="Francisco L."/>
            <person name="Jackson L."/>
            <person name="Javaid M."/>
            <person name="Korchina V."/>
            <person name="Kovar C."/>
            <person name="Mata R."/>
            <person name="Mathew T."/>
            <person name="Ngo R."/>
            <person name="Nguyen L."/>
            <person name="Nguyen N."/>
            <person name="Okwuonu G."/>
            <person name="Ongeri F."/>
            <person name="Pham C."/>
            <person name="Simmons D."/>
            <person name="Wilczek-Boney K."/>
            <person name="Hale W."/>
            <person name="Jakkamsetti A."/>
            <person name="Pham P."/>
            <person name="Ruth R."/>
            <person name="San Lucas F."/>
            <person name="Warren J."/>
            <person name="Zhang J."/>
            <person name="Zhao Z."/>
            <person name="Zhou C."/>
            <person name="Zhu D."/>
            <person name="Lee S."/>
            <person name="Bess C."/>
            <person name="Blankenburg K."/>
            <person name="Forbes L."/>
            <person name="Fu Q."/>
            <person name="Gubbala S."/>
            <person name="Hirani K."/>
            <person name="Jayaseelan J.C."/>
            <person name="Lara F."/>
            <person name="Munidasa M."/>
            <person name="Palculict T."/>
            <person name="Patil S."/>
            <person name="Pu L.-L."/>
            <person name="Saada N."/>
            <person name="Tang L."/>
            <person name="Weissenberger G."/>
            <person name="Zhu Y."/>
            <person name="Hemphill L."/>
            <person name="Shang Y."/>
            <person name="Youmans B."/>
            <person name="Ayvaz T."/>
            <person name="Ross M."/>
            <person name="Santibanez J."/>
            <person name="Aqrawi P."/>
            <person name="Gross S."/>
            <person name="Joshi V."/>
            <person name="Fowler G."/>
            <person name="Nazareth L."/>
            <person name="Reid J."/>
            <person name="Worley K."/>
            <person name="Petrosino J."/>
            <person name="Highlander S."/>
            <person name="Gibbs R."/>
        </authorList>
    </citation>
    <scope>NUCLEOTIDE SEQUENCE [LARGE SCALE GENOMIC DNA]</scope>
    <source>
        <strain evidence="6 7">ATCC 33394</strain>
    </source>
</reference>
<gene>
    <name evidence="6" type="ORF">HMPREF9098_2154</name>
</gene>
<keyword evidence="4 5" id="KW-0479">Metal-binding</keyword>
<comment type="caution">
    <text evidence="6">The sequence shown here is derived from an EMBL/GenBank/DDBJ whole genome shotgun (WGS) entry which is preliminary data.</text>
</comment>
<evidence type="ECO:0000313" key="7">
    <source>
        <dbReference type="Proteomes" id="UP000004088"/>
    </source>
</evidence>
<dbReference type="FunFam" id="3.40.1390.30:FF:000002">
    <property type="entry name" value="Nif3-like dinuclear metal center protein"/>
    <property type="match status" value="1"/>
</dbReference>